<keyword evidence="2" id="KW-1133">Transmembrane helix</keyword>
<keyword evidence="4" id="KW-1185">Reference proteome</keyword>
<reference evidence="4" key="1">
    <citation type="journal article" date="2012" name="Science">
        <title>The Paleozoic origin of enzymatic lignin decomposition reconstructed from 31 fungal genomes.</title>
        <authorList>
            <person name="Floudas D."/>
            <person name="Binder M."/>
            <person name="Riley R."/>
            <person name="Barry K."/>
            <person name="Blanchette R.A."/>
            <person name="Henrissat B."/>
            <person name="Martinez A.T."/>
            <person name="Otillar R."/>
            <person name="Spatafora J.W."/>
            <person name="Yadav J.S."/>
            <person name="Aerts A."/>
            <person name="Benoit I."/>
            <person name="Boyd A."/>
            <person name="Carlson A."/>
            <person name="Copeland A."/>
            <person name="Coutinho P.M."/>
            <person name="de Vries R.P."/>
            <person name="Ferreira P."/>
            <person name="Findley K."/>
            <person name="Foster B."/>
            <person name="Gaskell J."/>
            <person name="Glotzer D."/>
            <person name="Gorecki P."/>
            <person name="Heitman J."/>
            <person name="Hesse C."/>
            <person name="Hori C."/>
            <person name="Igarashi K."/>
            <person name="Jurgens J.A."/>
            <person name="Kallen N."/>
            <person name="Kersten P."/>
            <person name="Kohler A."/>
            <person name="Kuees U."/>
            <person name="Kumar T.K.A."/>
            <person name="Kuo A."/>
            <person name="LaButti K."/>
            <person name="Larrondo L.F."/>
            <person name="Lindquist E."/>
            <person name="Ling A."/>
            <person name="Lombard V."/>
            <person name="Lucas S."/>
            <person name="Lundell T."/>
            <person name="Martin R."/>
            <person name="McLaughlin D.J."/>
            <person name="Morgenstern I."/>
            <person name="Morin E."/>
            <person name="Murat C."/>
            <person name="Nagy L.G."/>
            <person name="Nolan M."/>
            <person name="Ohm R.A."/>
            <person name="Patyshakuliyeva A."/>
            <person name="Rokas A."/>
            <person name="Ruiz-Duenas F.J."/>
            <person name="Sabat G."/>
            <person name="Salamov A."/>
            <person name="Samejima M."/>
            <person name="Schmutz J."/>
            <person name="Slot J.C."/>
            <person name="St John F."/>
            <person name="Stenlid J."/>
            <person name="Sun H."/>
            <person name="Sun S."/>
            <person name="Syed K."/>
            <person name="Tsang A."/>
            <person name="Wiebenga A."/>
            <person name="Young D."/>
            <person name="Pisabarro A."/>
            <person name="Eastwood D.C."/>
            <person name="Martin F."/>
            <person name="Cullen D."/>
            <person name="Grigoriev I.V."/>
            <person name="Hibbett D.S."/>
        </authorList>
    </citation>
    <scope>NUCLEOTIDE SEQUENCE [LARGE SCALE GENOMIC DNA]</scope>
    <source>
        <strain evidence="4">RWD-64-598 SS2</strain>
    </source>
</reference>
<gene>
    <name evidence="3" type="ORF">CONPUDRAFT_149965</name>
</gene>
<feature type="compositionally biased region" description="Polar residues" evidence="1">
    <location>
        <begin position="1"/>
        <end position="18"/>
    </location>
</feature>
<feature type="transmembrane region" description="Helical" evidence="2">
    <location>
        <begin position="165"/>
        <end position="188"/>
    </location>
</feature>
<comment type="caution">
    <text evidence="3">The sequence shown here is derived from an EMBL/GenBank/DDBJ whole genome shotgun (WGS) entry which is preliminary data.</text>
</comment>
<dbReference type="Proteomes" id="UP000053558">
    <property type="component" value="Unassembled WGS sequence"/>
</dbReference>
<evidence type="ECO:0000256" key="2">
    <source>
        <dbReference type="SAM" id="Phobius"/>
    </source>
</evidence>
<keyword evidence="2" id="KW-0812">Transmembrane</keyword>
<organism evidence="3 4">
    <name type="scientific">Coniophora puteana (strain RWD-64-598)</name>
    <name type="common">Brown rot fungus</name>
    <dbReference type="NCBI Taxonomy" id="741705"/>
    <lineage>
        <taxon>Eukaryota</taxon>
        <taxon>Fungi</taxon>
        <taxon>Dikarya</taxon>
        <taxon>Basidiomycota</taxon>
        <taxon>Agaricomycotina</taxon>
        <taxon>Agaricomycetes</taxon>
        <taxon>Agaricomycetidae</taxon>
        <taxon>Boletales</taxon>
        <taxon>Coniophorineae</taxon>
        <taxon>Coniophoraceae</taxon>
        <taxon>Coniophora</taxon>
    </lineage>
</organism>
<proteinExistence type="predicted"/>
<feature type="region of interest" description="Disordered" evidence="1">
    <location>
        <begin position="1"/>
        <end position="73"/>
    </location>
</feature>
<evidence type="ECO:0000313" key="3">
    <source>
        <dbReference type="EMBL" id="EIW85118.1"/>
    </source>
</evidence>
<dbReference type="EMBL" id="JH711574">
    <property type="protein sequence ID" value="EIW85118.1"/>
    <property type="molecule type" value="Genomic_DNA"/>
</dbReference>
<feature type="compositionally biased region" description="Basic residues" evidence="1">
    <location>
        <begin position="24"/>
        <end position="36"/>
    </location>
</feature>
<evidence type="ECO:0000313" key="4">
    <source>
        <dbReference type="Proteomes" id="UP000053558"/>
    </source>
</evidence>
<protein>
    <submittedName>
        <fullName evidence="3">Uncharacterized protein</fullName>
    </submittedName>
</protein>
<dbReference type="AlphaFoldDB" id="A0A5M3N162"/>
<sequence>MTFSSAEKPTSSTTGSRSQDTRGRAIHSRQHTRMSKPKAPVSTSANPKSFNNYQANKEATDVPNPVPDTGLRHTGHQKVLTSAASIQTSPTSTGLGVLEASRSLLEAATITTTDDSYPSAPLESQSPSQTDTNQVWRGGSAKSYSAQQTTQAISSAGAPTRLSTVAVVFLSIAAGAILIGLFVVVRLAKRSSRGNLKPSLPTSESISYFEKDEPEGSPIFGGKERASLSIHGSSSAIWAWTPYQSGIPKPAPALTAKSLRSGETHSLARDESRAETGYLSSVEADVLNHVPANVDPFSDKHLCSQPAPIAVTRAVSRLSTVSASLHLSAYR</sequence>
<feature type="compositionally biased region" description="Polar residues" evidence="1">
    <location>
        <begin position="41"/>
        <end position="57"/>
    </location>
</feature>
<keyword evidence="2" id="KW-0472">Membrane</keyword>
<feature type="compositionally biased region" description="Polar residues" evidence="1">
    <location>
        <begin position="112"/>
        <end position="135"/>
    </location>
</feature>
<name>A0A5M3N162_CONPW</name>
<dbReference type="GeneID" id="19202644"/>
<feature type="region of interest" description="Disordered" evidence="1">
    <location>
        <begin position="112"/>
        <end position="142"/>
    </location>
</feature>
<dbReference type="RefSeq" id="XP_007764708.1">
    <property type="nucleotide sequence ID" value="XM_007766518.1"/>
</dbReference>
<evidence type="ECO:0000256" key="1">
    <source>
        <dbReference type="SAM" id="MobiDB-lite"/>
    </source>
</evidence>
<dbReference type="KEGG" id="cput:CONPUDRAFT_149965"/>
<dbReference type="OrthoDB" id="2983908at2759"/>
<accession>A0A5M3N162</accession>